<dbReference type="InterPro" id="IPR002347">
    <property type="entry name" value="SDR_fam"/>
</dbReference>
<dbReference type="Pfam" id="PF00106">
    <property type="entry name" value="adh_short"/>
    <property type="match status" value="1"/>
</dbReference>
<dbReference type="HOGENOM" id="CLU_010194_44_6_1"/>
<keyword evidence="2" id="KW-0521">NADP</keyword>
<evidence type="ECO:0008006" key="6">
    <source>
        <dbReference type="Google" id="ProtNLM"/>
    </source>
</evidence>
<dbReference type="PANTHER" id="PTHR24320">
    <property type="entry name" value="RETINOL DEHYDROGENASE"/>
    <property type="match status" value="1"/>
</dbReference>
<gene>
    <name evidence="4" type="ORF">VHEMI03000</name>
</gene>
<keyword evidence="5" id="KW-1185">Reference proteome</keyword>
<organism evidence="4 5">
    <name type="scientific">[Torrubiella] hemipterigena</name>
    <dbReference type="NCBI Taxonomy" id="1531966"/>
    <lineage>
        <taxon>Eukaryota</taxon>
        <taxon>Fungi</taxon>
        <taxon>Dikarya</taxon>
        <taxon>Ascomycota</taxon>
        <taxon>Pezizomycotina</taxon>
        <taxon>Sordariomycetes</taxon>
        <taxon>Hypocreomycetidae</taxon>
        <taxon>Hypocreales</taxon>
        <taxon>Clavicipitaceae</taxon>
        <taxon>Clavicipitaceae incertae sedis</taxon>
        <taxon>'Torrubiella' clade</taxon>
    </lineage>
</organism>
<dbReference type="OrthoDB" id="191139at2759"/>
<dbReference type="STRING" id="1531966.A0A0A1TC54"/>
<dbReference type="GO" id="GO:0016491">
    <property type="term" value="F:oxidoreductase activity"/>
    <property type="evidence" value="ECO:0007669"/>
    <property type="project" value="UniProtKB-KW"/>
</dbReference>
<name>A0A0A1TC54_9HYPO</name>
<keyword evidence="3" id="KW-0560">Oxidoreductase</keyword>
<evidence type="ECO:0000313" key="4">
    <source>
        <dbReference type="EMBL" id="CEJ82964.1"/>
    </source>
</evidence>
<dbReference type="InterPro" id="IPR036291">
    <property type="entry name" value="NAD(P)-bd_dom_sf"/>
</dbReference>
<evidence type="ECO:0000256" key="1">
    <source>
        <dbReference type="ARBA" id="ARBA00006484"/>
    </source>
</evidence>
<evidence type="ECO:0000256" key="3">
    <source>
        <dbReference type="ARBA" id="ARBA00023002"/>
    </source>
</evidence>
<dbReference type="AlphaFoldDB" id="A0A0A1TC54"/>
<dbReference type="SUPFAM" id="SSF51735">
    <property type="entry name" value="NAD(P)-binding Rossmann-fold domains"/>
    <property type="match status" value="1"/>
</dbReference>
<dbReference type="InterPro" id="IPR020904">
    <property type="entry name" value="Sc_DH/Rdtase_CS"/>
</dbReference>
<evidence type="ECO:0000313" key="5">
    <source>
        <dbReference type="Proteomes" id="UP000039046"/>
    </source>
</evidence>
<dbReference type="Gene3D" id="3.40.50.720">
    <property type="entry name" value="NAD(P)-binding Rossmann-like Domain"/>
    <property type="match status" value="1"/>
</dbReference>
<proteinExistence type="inferred from homology"/>
<accession>A0A0A1TC54</accession>
<reference evidence="4 5" key="1">
    <citation type="journal article" date="2015" name="Genome Announc.">
        <title>Draft Genome Sequence and Gene Annotation of the Entomopathogenic Fungus Verticillium hemipterigenum.</title>
        <authorList>
            <person name="Horn F."/>
            <person name="Habel A."/>
            <person name="Scharf D.H."/>
            <person name="Dworschak J."/>
            <person name="Brakhage A.A."/>
            <person name="Guthke R."/>
            <person name="Hertweck C."/>
            <person name="Linde J."/>
        </authorList>
    </citation>
    <scope>NUCLEOTIDE SEQUENCE [LARGE SCALE GENOMIC DNA]</scope>
</reference>
<protein>
    <recommendedName>
        <fullName evidence="6">NAD(P)-binding protein</fullName>
    </recommendedName>
</protein>
<dbReference type="Proteomes" id="UP000039046">
    <property type="component" value="Unassembled WGS sequence"/>
</dbReference>
<sequence length="294" mass="31092">MPFDPDTQIPPLTGKVIFITGGTNGIGRHTVLELAKHAPHEIYFTGRSHASATSLIQAAAALGVKTKLTFLPCEMGSLASLRRAAALFTPSRLDLFIACAGIPACPAALTSDGYEVQIGINLLGNAALVRALLPVMQRTASLGLDVRYIALTSVGHGVLPRGGIRFETLRSAHETTIGMGAGRRYAQAKLASLLYARELGRRYTGITAVAVRPGVARGEREAAFNALWAATSADVRRMVDSGQMALVEPVGRASVGVEACWDEQLAKKLWEWTDDVLEAASAEAAVDEAMVAGL</sequence>
<comment type="similarity">
    <text evidence="1">Belongs to the short-chain dehydrogenases/reductases (SDR) family.</text>
</comment>
<evidence type="ECO:0000256" key="2">
    <source>
        <dbReference type="ARBA" id="ARBA00022857"/>
    </source>
</evidence>
<dbReference type="EMBL" id="CDHN01000001">
    <property type="protein sequence ID" value="CEJ82964.1"/>
    <property type="molecule type" value="Genomic_DNA"/>
</dbReference>
<dbReference type="PRINTS" id="PR00081">
    <property type="entry name" value="GDHRDH"/>
</dbReference>
<dbReference type="PANTHER" id="PTHR24320:SF154">
    <property type="entry name" value="OXIDOREDUCTASE, SHORT-CHAIN DEHYDROGENASE_REDUCTASE FAMILY (AFU_ORTHOLOGUE AFUA_2G04560)"/>
    <property type="match status" value="1"/>
</dbReference>
<dbReference type="PROSITE" id="PS00061">
    <property type="entry name" value="ADH_SHORT"/>
    <property type="match status" value="1"/>
</dbReference>